<dbReference type="RefSeq" id="WP_155932492.1">
    <property type="nucleotide sequence ID" value="NZ_WODC01000002.1"/>
</dbReference>
<accession>A0A7K1KLB4</accession>
<comment type="caution">
    <text evidence="2">The sequence shown here is derived from an EMBL/GenBank/DDBJ whole genome shotgun (WGS) entry which is preliminary data.</text>
</comment>
<dbReference type="InterPro" id="IPR059232">
    <property type="entry name" value="Porin_put"/>
</dbReference>
<keyword evidence="1" id="KW-0732">Signal</keyword>
<feature type="signal peptide" evidence="1">
    <location>
        <begin position="1"/>
        <end position="22"/>
    </location>
</feature>
<feature type="chain" id="PRO_5029872176" evidence="1">
    <location>
        <begin position="23"/>
        <end position="474"/>
    </location>
</feature>
<evidence type="ECO:0000313" key="3">
    <source>
        <dbReference type="Proteomes" id="UP000461162"/>
    </source>
</evidence>
<evidence type="ECO:0000313" key="2">
    <source>
        <dbReference type="EMBL" id="MUM76840.1"/>
    </source>
</evidence>
<reference evidence="2 3" key="1">
    <citation type="submission" date="2019-11" db="EMBL/GenBank/DDBJ databases">
        <title>Pseudodesulfovibrio alkaliphilus, sp. nov., an alkaliphilic sulfate-reducing bacteria from mud volcano of Taman peninsula, Russia.</title>
        <authorList>
            <person name="Frolova A."/>
            <person name="Merkel A.Y."/>
            <person name="Slobodkin A.I."/>
        </authorList>
    </citation>
    <scope>NUCLEOTIDE SEQUENCE [LARGE SCALE GENOMIC DNA]</scope>
    <source>
        <strain evidence="2 3">F-1</strain>
    </source>
</reference>
<sequence length="474" mass="51548">MKRLIILAVLCAFVLSAAVASAADIKASGAWVVEANWNSNWDFKTKSGANSEDREKSAFGVHQRLTNTFQFIANENLKGVLQTRYGTQNWGARSFAVGAGDSRSNSATSNRITVRQAYIDFNWPDTTVHVRAGYHGVSMPAAFGGGSMILDEEIGAVVVSGAFTDNVGYLVGYARAADGYDFNGVAAPAVNNDTKNYIDAYVAALPLSFEGFSFAPFGVYAPIGKGVTAATATGGLNHAGLSGRNATNQAGKDFDNAYWLGAAFTMDLFDPFVLKADVNYGKVSSKEEQNRRSGWLFDAALEYKGFDFMTPELFFVYTSGDKRNGNASEAGKSNRMPMLAASNWAIGSFFFGGDRLLAGSIEERNNYLGFWALGLSLKDIQSFAEGLTHDAHIIYAKGTNRTGYDYYTYGRTLTDKDSLFEVDFNTAYKLYDELTLSLDLGYLNLSTKESRFNNTAGYKGGDAWKISTGILYSF</sequence>
<keyword evidence="3" id="KW-1185">Reference proteome</keyword>
<dbReference type="AlphaFoldDB" id="A0A7K1KLB4"/>
<proteinExistence type="predicted"/>
<organism evidence="2 3">
    <name type="scientific">Pseudodesulfovibrio alkaliphilus</name>
    <dbReference type="NCBI Taxonomy" id="2661613"/>
    <lineage>
        <taxon>Bacteria</taxon>
        <taxon>Pseudomonadati</taxon>
        <taxon>Thermodesulfobacteriota</taxon>
        <taxon>Desulfovibrionia</taxon>
        <taxon>Desulfovibrionales</taxon>
        <taxon>Desulfovibrionaceae</taxon>
    </lineage>
</organism>
<evidence type="ECO:0000256" key="1">
    <source>
        <dbReference type="SAM" id="SignalP"/>
    </source>
</evidence>
<gene>
    <name evidence="2" type="ORF">GKC30_04240</name>
</gene>
<dbReference type="EMBL" id="WODC01000002">
    <property type="protein sequence ID" value="MUM76840.1"/>
    <property type="molecule type" value="Genomic_DNA"/>
</dbReference>
<dbReference type="NCBIfam" id="NF033939">
    <property type="entry name" value="DESULF_POR1"/>
    <property type="match status" value="1"/>
</dbReference>
<name>A0A7K1KLB4_9BACT</name>
<dbReference type="Proteomes" id="UP000461162">
    <property type="component" value="Unassembled WGS sequence"/>
</dbReference>
<protein>
    <submittedName>
        <fullName evidence="2">Outer membrane homotrimeric porin</fullName>
    </submittedName>
</protein>